<evidence type="ECO:0000313" key="3">
    <source>
        <dbReference type="Proteomes" id="UP000489600"/>
    </source>
</evidence>
<dbReference type="InterPro" id="IPR050942">
    <property type="entry name" value="F-box_BR-signaling"/>
</dbReference>
<protein>
    <recommendedName>
        <fullName evidence="1">KIB1-4 beta-propeller domain-containing protein</fullName>
    </recommendedName>
</protein>
<dbReference type="Pfam" id="PF03478">
    <property type="entry name" value="Beta-prop_KIB1-4"/>
    <property type="match status" value="1"/>
</dbReference>
<sequence length="334" mass="37715">MSQFLVRIAKISSSSIVKKKQHGLCFNQLRSLSTAATPYLLFKETDKYEMTLSCEPLVELNLYDPRKDETVTIPDQTLTKELLSSTKEGSSGDGWLRGTHTTPHCISPTCSTLVPLLPHAKLSLCLQLTSESGQSLSRPRRTKKTVQWPPSQPVHLSLVSHEEYNGPVDLVDTSSGFPQMSLYRSFPFSDIPQSRLEQVYSTSKSQHIVESPSGESFIVHWFNEYLNKEEIEASRAKEYQSSYTEKPKGFVVFRQDPEQKMSCYTEDIGDLCIFLGKNEAFCVSATEYPGLKPNSIYFANTFTGFGLYDLSSNTLHDIINRPPYSCRHVWLAPL</sequence>
<reference evidence="2" key="1">
    <citation type="submission" date="2019-07" db="EMBL/GenBank/DDBJ databases">
        <authorList>
            <person name="Dittberner H."/>
        </authorList>
    </citation>
    <scope>NUCLEOTIDE SEQUENCE [LARGE SCALE GENOMIC DNA]</scope>
</reference>
<evidence type="ECO:0000313" key="2">
    <source>
        <dbReference type="EMBL" id="VVB13072.1"/>
    </source>
</evidence>
<dbReference type="EMBL" id="CABITT030000008">
    <property type="protein sequence ID" value="VVB13072.1"/>
    <property type="molecule type" value="Genomic_DNA"/>
</dbReference>
<dbReference type="OrthoDB" id="642536at2759"/>
<dbReference type="PANTHER" id="PTHR44259:SF105">
    <property type="entry name" value="DUF295 DOMAIN-CONTAINING PROTEIN"/>
    <property type="match status" value="1"/>
</dbReference>
<dbReference type="Proteomes" id="UP000489600">
    <property type="component" value="Unassembled WGS sequence"/>
</dbReference>
<proteinExistence type="predicted"/>
<comment type="caution">
    <text evidence="2">The sequence shown here is derived from an EMBL/GenBank/DDBJ whole genome shotgun (WGS) entry which is preliminary data.</text>
</comment>
<organism evidence="2 3">
    <name type="scientific">Arabis nemorensis</name>
    <dbReference type="NCBI Taxonomy" id="586526"/>
    <lineage>
        <taxon>Eukaryota</taxon>
        <taxon>Viridiplantae</taxon>
        <taxon>Streptophyta</taxon>
        <taxon>Embryophyta</taxon>
        <taxon>Tracheophyta</taxon>
        <taxon>Spermatophyta</taxon>
        <taxon>Magnoliopsida</taxon>
        <taxon>eudicotyledons</taxon>
        <taxon>Gunneridae</taxon>
        <taxon>Pentapetalae</taxon>
        <taxon>rosids</taxon>
        <taxon>malvids</taxon>
        <taxon>Brassicales</taxon>
        <taxon>Brassicaceae</taxon>
        <taxon>Arabideae</taxon>
        <taxon>Arabis</taxon>
    </lineage>
</organism>
<keyword evidence="3" id="KW-1185">Reference proteome</keyword>
<dbReference type="InterPro" id="IPR005174">
    <property type="entry name" value="KIB1-4_b-propeller"/>
</dbReference>
<dbReference type="AlphaFoldDB" id="A0A565CHN4"/>
<feature type="domain" description="KIB1-4 beta-propeller" evidence="1">
    <location>
        <begin position="169"/>
        <end position="309"/>
    </location>
</feature>
<name>A0A565CHN4_9BRAS</name>
<evidence type="ECO:0000259" key="1">
    <source>
        <dbReference type="Pfam" id="PF03478"/>
    </source>
</evidence>
<dbReference type="PANTHER" id="PTHR44259">
    <property type="entry name" value="OS07G0183000 PROTEIN-RELATED"/>
    <property type="match status" value="1"/>
</dbReference>
<gene>
    <name evidence="2" type="ORF">ANE_LOCUS23516</name>
</gene>
<accession>A0A565CHN4</accession>